<name>A0A640VQI4_9RHOB</name>
<evidence type="ECO:0000313" key="1">
    <source>
        <dbReference type="EMBL" id="GFE50678.1"/>
    </source>
</evidence>
<dbReference type="AlphaFoldDB" id="A0A640VQI4"/>
<accession>A0A640VQI4</accession>
<dbReference type="RefSeq" id="WP_159977660.1">
    <property type="nucleotide sequence ID" value="NZ_BLIV01000004.1"/>
</dbReference>
<dbReference type="CDD" id="cd02440">
    <property type="entry name" value="AdoMet_MTases"/>
    <property type="match status" value="1"/>
</dbReference>
<gene>
    <name evidence="1" type="ORF">So717_24310</name>
</gene>
<organism evidence="1 2">
    <name type="scientific">Roseobacter cerasinus</name>
    <dbReference type="NCBI Taxonomy" id="2602289"/>
    <lineage>
        <taxon>Bacteria</taxon>
        <taxon>Pseudomonadati</taxon>
        <taxon>Pseudomonadota</taxon>
        <taxon>Alphaproteobacteria</taxon>
        <taxon>Rhodobacterales</taxon>
        <taxon>Roseobacteraceae</taxon>
        <taxon>Roseobacter</taxon>
    </lineage>
</organism>
<dbReference type="Pfam" id="PF13489">
    <property type="entry name" value="Methyltransf_23"/>
    <property type="match status" value="1"/>
</dbReference>
<dbReference type="SUPFAM" id="SSF53335">
    <property type="entry name" value="S-adenosyl-L-methionine-dependent methyltransferases"/>
    <property type="match status" value="1"/>
</dbReference>
<proteinExistence type="predicted"/>
<sequence length="262" mass="29520">MGHHQDIRPVQRDNPTEGSYRLYFRSGHYDKRYPGPNVTTWDKVLDLLPQGGHVIDYGCGNGRYLLRLQERAGRAAGYDINPAALEILAQRAVEMGWKDLKVLGPNPEALTAHVRACGQADLILCLFGVLAHIEAREERLTVLRQMRRMLRRGTGHLLISVPNRRRRFWHEQRKAGPKAKGLIRYTRVIDGTEVGLPYQLYDPATLQAELAEAGFWIKSIEAESVLPESWLTSHNALRRIDTVLTRICPAALGYGLIAVATP</sequence>
<evidence type="ECO:0000313" key="2">
    <source>
        <dbReference type="Proteomes" id="UP000436522"/>
    </source>
</evidence>
<dbReference type="OrthoDB" id="9804312at2"/>
<reference evidence="1 2" key="1">
    <citation type="submission" date="2019-12" db="EMBL/GenBank/DDBJ databases">
        <title>Roseobacter cerasinus sp. nov., isolated from seawater around aquaculture.</title>
        <authorList>
            <person name="Muramatsu S."/>
            <person name="Takabe Y."/>
            <person name="Mori K."/>
            <person name="Takaichi S."/>
            <person name="Hanada S."/>
        </authorList>
    </citation>
    <scope>NUCLEOTIDE SEQUENCE [LARGE SCALE GENOMIC DNA]</scope>
    <source>
        <strain evidence="1 2">AI77</strain>
    </source>
</reference>
<dbReference type="EMBL" id="BLIV01000004">
    <property type="protein sequence ID" value="GFE50678.1"/>
    <property type="molecule type" value="Genomic_DNA"/>
</dbReference>
<dbReference type="Proteomes" id="UP000436522">
    <property type="component" value="Unassembled WGS sequence"/>
</dbReference>
<dbReference type="PANTHER" id="PTHR43861">
    <property type="entry name" value="TRANS-ACONITATE 2-METHYLTRANSFERASE-RELATED"/>
    <property type="match status" value="1"/>
</dbReference>
<dbReference type="Gene3D" id="3.40.50.150">
    <property type="entry name" value="Vaccinia Virus protein VP39"/>
    <property type="match status" value="1"/>
</dbReference>
<comment type="caution">
    <text evidence="1">The sequence shown here is derived from an EMBL/GenBank/DDBJ whole genome shotgun (WGS) entry which is preliminary data.</text>
</comment>
<keyword evidence="2" id="KW-1185">Reference proteome</keyword>
<dbReference type="InterPro" id="IPR029063">
    <property type="entry name" value="SAM-dependent_MTases_sf"/>
</dbReference>
<protein>
    <submittedName>
        <fullName evidence="1">Uncharacterized protein</fullName>
    </submittedName>
</protein>